<reference evidence="1" key="1">
    <citation type="submission" date="2022-06" db="EMBL/GenBank/DDBJ databases">
        <title>The First Complete Genome of the Simian Malaria Parasite Plasmodium brasilianum.</title>
        <authorList>
            <person name="Bajic M."/>
            <person name="Ravishankar S."/>
        </authorList>
    </citation>
    <scope>NUCLEOTIDE SEQUENCE</scope>
    <source>
        <strain evidence="1">Bolivian I</strain>
    </source>
</reference>
<organism evidence="1 2">
    <name type="scientific">Plasmodium brasilianum</name>
    <dbReference type="NCBI Taxonomy" id="5824"/>
    <lineage>
        <taxon>Eukaryota</taxon>
        <taxon>Sar</taxon>
        <taxon>Alveolata</taxon>
        <taxon>Apicomplexa</taxon>
        <taxon>Aconoidasida</taxon>
        <taxon>Haemosporida</taxon>
        <taxon>Plasmodiidae</taxon>
        <taxon>Plasmodium</taxon>
        <taxon>Plasmodium (Plasmodium)</taxon>
    </lineage>
</organism>
<evidence type="ECO:0000313" key="2">
    <source>
        <dbReference type="Proteomes" id="UP001056978"/>
    </source>
</evidence>
<proteinExistence type="predicted"/>
<keyword evidence="2" id="KW-1185">Reference proteome</keyword>
<sequence length="154" mass="18661">MELKNKLLFFTKITLFIFLYWIYHFNYDVCMFNKSIDRYHSLCKNLDKRTYRLLKIYKQDENSNILEIKEDIPNNALIVDMSLSFSGGKGFLQFLVSNEDLESLSSYFKDYFDECRNRYLILFKLRVILILGVAFCHKKVKKFEKINFRKRKTI</sequence>
<dbReference type="Proteomes" id="UP001056978">
    <property type="component" value="Chromosome 5"/>
</dbReference>
<gene>
    <name evidence="1" type="ORF">MKS88_001269</name>
</gene>
<name>A0ACB9YDM7_PLABR</name>
<protein>
    <submittedName>
        <fullName evidence="1">Fam-l protein</fullName>
    </submittedName>
</protein>
<dbReference type="EMBL" id="CM043773">
    <property type="protein sequence ID" value="KAI4839917.1"/>
    <property type="molecule type" value="Genomic_DNA"/>
</dbReference>
<accession>A0ACB9YDM7</accession>
<evidence type="ECO:0000313" key="1">
    <source>
        <dbReference type="EMBL" id="KAI4839917.1"/>
    </source>
</evidence>
<comment type="caution">
    <text evidence="1">The sequence shown here is derived from an EMBL/GenBank/DDBJ whole genome shotgun (WGS) entry which is preliminary data.</text>
</comment>